<protein>
    <recommendedName>
        <fullName evidence="1">Conserved flagellar protein F immunoglobulin-like domain-containing protein</fullName>
    </recommendedName>
</protein>
<gene>
    <name evidence="2" type="ORF">B9Q01_06235</name>
</gene>
<dbReference type="AlphaFoldDB" id="A0A2R6A9C4"/>
<organism evidence="2 3">
    <name type="scientific">Candidatus Marsarchaeota G1 archaeon OSP_D</name>
    <dbReference type="NCBI Taxonomy" id="1978155"/>
    <lineage>
        <taxon>Archaea</taxon>
        <taxon>Candidatus Marsarchaeota</taxon>
        <taxon>Candidatus Marsarchaeota group 1</taxon>
    </lineage>
</organism>
<name>A0A2R6A9C4_9ARCH</name>
<accession>A0A2R6A9C4</accession>
<feature type="domain" description="Conserved flagellar protein F immunoglobulin-like" evidence="1">
    <location>
        <begin position="51"/>
        <end position="161"/>
    </location>
</feature>
<dbReference type="Proteomes" id="UP000240880">
    <property type="component" value="Unassembled WGS sequence"/>
</dbReference>
<dbReference type="InterPro" id="IPR054458">
    <property type="entry name" value="FlaF_Ig-like"/>
</dbReference>
<comment type="caution">
    <text evidence="2">The sequence shown here is derived from an EMBL/GenBank/DDBJ whole genome shotgun (WGS) entry which is preliminary data.</text>
</comment>
<sequence>MMALSQVAAFGLISMIAISAFLLIQTVSQSAQALYDSSLQSFKSMQQNAQQTLIHILKVSVSSNTLFVYLANNGSTNLYDFIHFAVIVKYYANVSGTPLLSVSLYSFSKNPSQYQWTSVYGEIFPHTVGVLKIVLPYPPYDSRSGIVVVSTNYGPYAVWSGAL</sequence>
<evidence type="ECO:0000259" key="1">
    <source>
        <dbReference type="Pfam" id="PF22201"/>
    </source>
</evidence>
<proteinExistence type="predicted"/>
<reference evidence="2 3" key="1">
    <citation type="submission" date="2017-04" db="EMBL/GenBank/DDBJ databases">
        <title>Novel microbial lineages endemic to geothermal iron-oxide mats fill important gaps in the evolutionary history of Archaea.</title>
        <authorList>
            <person name="Jay Z.J."/>
            <person name="Beam J.P."/>
            <person name="Dlakic M."/>
            <person name="Rusch D.B."/>
            <person name="Kozubal M.A."/>
            <person name="Inskeep W.P."/>
        </authorList>
    </citation>
    <scope>NUCLEOTIDE SEQUENCE [LARGE SCALE GENOMIC DNA]</scope>
    <source>
        <strain evidence="2">OSP_D</strain>
    </source>
</reference>
<dbReference type="Pfam" id="PF22201">
    <property type="entry name" value="FlaF_Ig-like"/>
    <property type="match status" value="1"/>
</dbReference>
<dbReference type="EMBL" id="NEXC01000041">
    <property type="protein sequence ID" value="PSN83000.1"/>
    <property type="molecule type" value="Genomic_DNA"/>
</dbReference>
<evidence type="ECO:0000313" key="2">
    <source>
        <dbReference type="EMBL" id="PSN83000.1"/>
    </source>
</evidence>
<evidence type="ECO:0000313" key="3">
    <source>
        <dbReference type="Proteomes" id="UP000240880"/>
    </source>
</evidence>